<dbReference type="HOGENOM" id="CLU_123065_0_0_1"/>
<keyword evidence="2" id="KW-0732">Signal</keyword>
<proteinExistence type="predicted"/>
<evidence type="ECO:0000313" key="3">
    <source>
        <dbReference type="EnsemblPlants" id="LPERR12G16480.1"/>
    </source>
</evidence>
<dbReference type="Proteomes" id="UP000032180">
    <property type="component" value="Chromosome 12"/>
</dbReference>
<dbReference type="eggNOG" id="ENOG502R3VE">
    <property type="taxonomic scope" value="Eukaryota"/>
</dbReference>
<reference evidence="4" key="2">
    <citation type="submission" date="2013-12" db="EMBL/GenBank/DDBJ databases">
        <authorList>
            <person name="Yu Y."/>
            <person name="Lee S."/>
            <person name="de Baynast K."/>
            <person name="Wissotski M."/>
            <person name="Liu L."/>
            <person name="Talag J."/>
            <person name="Goicoechea J."/>
            <person name="Angelova A."/>
            <person name="Jetty R."/>
            <person name="Kudrna D."/>
            <person name="Golser W."/>
            <person name="Rivera L."/>
            <person name="Zhang J."/>
            <person name="Wing R."/>
        </authorList>
    </citation>
    <scope>NUCLEOTIDE SEQUENCE</scope>
</reference>
<feature type="signal peptide" evidence="2">
    <location>
        <begin position="1"/>
        <end position="24"/>
    </location>
</feature>
<keyword evidence="1" id="KW-0812">Transmembrane</keyword>
<accession>A0A0D9Y1Q1</accession>
<protein>
    <submittedName>
        <fullName evidence="3">Uncharacterized protein</fullName>
    </submittedName>
</protein>
<keyword evidence="1" id="KW-1133">Transmembrane helix</keyword>
<feature type="chain" id="PRO_5002351066" evidence="2">
    <location>
        <begin position="25"/>
        <end position="149"/>
    </location>
</feature>
<organism evidence="3 4">
    <name type="scientific">Leersia perrieri</name>
    <dbReference type="NCBI Taxonomy" id="77586"/>
    <lineage>
        <taxon>Eukaryota</taxon>
        <taxon>Viridiplantae</taxon>
        <taxon>Streptophyta</taxon>
        <taxon>Embryophyta</taxon>
        <taxon>Tracheophyta</taxon>
        <taxon>Spermatophyta</taxon>
        <taxon>Magnoliopsida</taxon>
        <taxon>Liliopsida</taxon>
        <taxon>Poales</taxon>
        <taxon>Poaceae</taxon>
        <taxon>BOP clade</taxon>
        <taxon>Oryzoideae</taxon>
        <taxon>Oryzeae</taxon>
        <taxon>Oryzinae</taxon>
        <taxon>Leersia</taxon>
    </lineage>
</organism>
<keyword evidence="4" id="KW-1185">Reference proteome</keyword>
<evidence type="ECO:0000313" key="4">
    <source>
        <dbReference type="Proteomes" id="UP000032180"/>
    </source>
</evidence>
<evidence type="ECO:0000256" key="1">
    <source>
        <dbReference type="SAM" id="Phobius"/>
    </source>
</evidence>
<dbReference type="EnsemblPlants" id="LPERR12G16480.1">
    <property type="protein sequence ID" value="LPERR12G16480.1"/>
    <property type="gene ID" value="LPERR12G16480"/>
</dbReference>
<keyword evidence="1" id="KW-0472">Membrane</keyword>
<evidence type="ECO:0000256" key="2">
    <source>
        <dbReference type="SAM" id="SignalP"/>
    </source>
</evidence>
<reference evidence="3" key="3">
    <citation type="submission" date="2015-04" db="UniProtKB">
        <authorList>
            <consortium name="EnsemblPlants"/>
        </authorList>
    </citation>
    <scope>IDENTIFICATION</scope>
</reference>
<feature type="transmembrane region" description="Helical" evidence="1">
    <location>
        <begin position="125"/>
        <end position="147"/>
    </location>
</feature>
<dbReference type="AlphaFoldDB" id="A0A0D9Y1Q1"/>
<name>A0A0D9Y1Q1_9ORYZ</name>
<reference evidence="3 4" key="1">
    <citation type="submission" date="2012-08" db="EMBL/GenBank/DDBJ databases">
        <title>Oryza genome evolution.</title>
        <authorList>
            <person name="Wing R.A."/>
        </authorList>
    </citation>
    <scope>NUCLEOTIDE SEQUENCE</scope>
</reference>
<sequence length="149" mass="14332">MARNLLSAAAALWLCCCSLPLITAAVDNSTTTLPKIPIEGVLPPLHGDDVPAAEVASALPVPIPDGNPVEGAFSNGGLGGNQAFFPGSSGYGTAAGLGAGGFGPGGLGPGTYGYNGPLYFNSAPAAAGSCAGAAAVLMVLSAAVLIMGF</sequence>
<dbReference type="Gramene" id="LPERR12G16480.1">
    <property type="protein sequence ID" value="LPERR12G16480.1"/>
    <property type="gene ID" value="LPERR12G16480"/>
</dbReference>